<sequence length="441" mass="49782">MDLAVVLVLCLSCLLLISLWKQSSRKGKLPPGPTPLPILGNILQLDVKNISKSLTNLSKLYGPVFTVYFGMKPIVVLHGYEAVKEALIDLGEEFSGRGAFPLAERANIVNGILFSNGKTWKEMRRFSLMTLRNFGMGKRSIEDRVQEEAHCLVEELRKTNGLPCDPTFILGCAPCNVICSIIFQNRFDYKDPVFLDLMERLNEILRILSSPWVQVCNNFPALIDYLPGSHNKVIKNVANLKSYVLEKAMEHKASLDINNPRDYIDCFLIRMEQVQEEIDHVIGRHRSPCMQDRSHMPYTDAVVHEIQRYIDLVPSSLPHMVTHDIEFRNYIIPKGTGVLVSLSSVLYDDKVFPNPEMFDPGHFLDESGNFKKSDCFMPFSAGKRICAGEGLARMEVFLFLTSILQKFTLKSVVDPKDIDTTPIANGFASVPPPYKLCLIPL</sequence>
<reference evidence="1" key="3">
    <citation type="submission" date="2025-09" db="UniProtKB">
        <authorList>
            <consortium name="Ensembl"/>
        </authorList>
    </citation>
    <scope>IDENTIFICATION</scope>
</reference>
<dbReference type="Ensembl" id="ENSOART00020030865.2">
    <property type="protein sequence ID" value="ENSOARP00020025493.2"/>
    <property type="gene ID" value="ENSOARG00020028616.1"/>
</dbReference>
<protein>
    <submittedName>
        <fullName evidence="1">Uncharacterized protein</fullName>
    </submittedName>
</protein>
<reference evidence="1" key="2">
    <citation type="submission" date="2025-08" db="UniProtKB">
        <authorList>
            <consortium name="Ensembl"/>
        </authorList>
    </citation>
    <scope>IDENTIFICATION</scope>
</reference>
<reference evidence="1" key="1">
    <citation type="submission" date="2020-11" db="EMBL/GenBank/DDBJ databases">
        <authorList>
            <person name="Davenport K.M."/>
            <person name="Bickhart D.M."/>
            <person name="Smith T.P.L."/>
            <person name="Murdoch B.M."/>
            <person name="Rosen B.D."/>
        </authorList>
    </citation>
    <scope>NUCLEOTIDE SEQUENCE [LARGE SCALE GENOMIC DNA]</scope>
    <source>
        <strain evidence="1">OAR_USU_Benz2616</strain>
    </source>
</reference>
<proteinExistence type="predicted"/>
<organism evidence="1">
    <name type="scientific">Ovis aries</name>
    <name type="common">Sheep</name>
    <dbReference type="NCBI Taxonomy" id="9940"/>
    <lineage>
        <taxon>Eukaryota</taxon>
        <taxon>Metazoa</taxon>
        <taxon>Chordata</taxon>
        <taxon>Craniata</taxon>
        <taxon>Vertebrata</taxon>
        <taxon>Euteleostomi</taxon>
        <taxon>Mammalia</taxon>
        <taxon>Eutheria</taxon>
        <taxon>Laurasiatheria</taxon>
        <taxon>Artiodactyla</taxon>
        <taxon>Ruminantia</taxon>
        <taxon>Pecora</taxon>
        <taxon>Bovidae</taxon>
        <taxon>Caprinae</taxon>
        <taxon>Ovis</taxon>
    </lineage>
</organism>
<name>A0AC11C699_SHEEP</name>
<accession>A0AC11C699</accession>
<evidence type="ECO:0000313" key="1">
    <source>
        <dbReference type="Ensembl" id="ENSOARP00020025493.2"/>
    </source>
</evidence>